<evidence type="ECO:0000313" key="1">
    <source>
        <dbReference type="EMBL" id="MCD1654738.1"/>
    </source>
</evidence>
<name>A0AAE3EJ52_9SPIR</name>
<dbReference type="Proteomes" id="UP001198163">
    <property type="component" value="Unassembled WGS sequence"/>
</dbReference>
<dbReference type="RefSeq" id="WP_230755252.1">
    <property type="nucleotide sequence ID" value="NZ_JAINWA010000003.1"/>
</dbReference>
<protein>
    <submittedName>
        <fullName evidence="1">Uncharacterized protein</fullName>
    </submittedName>
</protein>
<dbReference type="EMBL" id="JAINWA010000003">
    <property type="protein sequence ID" value="MCD1654738.1"/>
    <property type="molecule type" value="Genomic_DNA"/>
</dbReference>
<dbReference type="AlphaFoldDB" id="A0AAE3EJ52"/>
<accession>A0AAE3EJ52</accession>
<sequence length="128" mass="14443">MTIPLEVPEITEIKEMLERALRGQSAPEWYTLEQAYAVKYGSPELGPSILTIKKNTALQPAAGRPDGWQHSKKAWKRETVERWARVSDETLGQYLSEVAPGERVPEFIAAALQKRSRIDRRLLAEAAV</sequence>
<reference evidence="1" key="1">
    <citation type="submission" date="2021-08" db="EMBL/GenBank/DDBJ databases">
        <title>Comparative analyses of Brucepasteria parasyntrophica and Teretinema zuelzerae.</title>
        <authorList>
            <person name="Song Y."/>
            <person name="Brune A."/>
        </authorList>
    </citation>
    <scope>NUCLEOTIDE SEQUENCE</scope>
    <source>
        <strain evidence="1">DSM 1903</strain>
    </source>
</reference>
<organism evidence="1 2">
    <name type="scientific">Teretinema zuelzerae</name>
    <dbReference type="NCBI Taxonomy" id="156"/>
    <lineage>
        <taxon>Bacteria</taxon>
        <taxon>Pseudomonadati</taxon>
        <taxon>Spirochaetota</taxon>
        <taxon>Spirochaetia</taxon>
        <taxon>Spirochaetales</taxon>
        <taxon>Treponemataceae</taxon>
        <taxon>Teretinema</taxon>
    </lineage>
</organism>
<comment type="caution">
    <text evidence="1">The sequence shown here is derived from an EMBL/GenBank/DDBJ whole genome shotgun (WGS) entry which is preliminary data.</text>
</comment>
<evidence type="ECO:0000313" key="2">
    <source>
        <dbReference type="Proteomes" id="UP001198163"/>
    </source>
</evidence>
<keyword evidence="2" id="KW-1185">Reference proteome</keyword>
<proteinExistence type="predicted"/>
<gene>
    <name evidence="1" type="ORF">K7J14_08465</name>
</gene>